<comment type="caution">
    <text evidence="4">The sequence shown here is derived from an EMBL/GenBank/DDBJ whole genome shotgun (WGS) entry which is preliminary data.</text>
</comment>
<gene>
    <name evidence="4" type="ORF">P43SY_002495</name>
</gene>
<feature type="domain" description="Apple" evidence="3">
    <location>
        <begin position="1"/>
        <end position="64"/>
    </location>
</feature>
<dbReference type="GO" id="GO:0005576">
    <property type="term" value="C:extracellular region"/>
    <property type="evidence" value="ECO:0007669"/>
    <property type="project" value="InterPro"/>
</dbReference>
<accession>A0AAD5LAR6</accession>
<evidence type="ECO:0000313" key="5">
    <source>
        <dbReference type="Proteomes" id="UP001209570"/>
    </source>
</evidence>
<dbReference type="PANTHER" id="PTHR33946">
    <property type="match status" value="1"/>
</dbReference>
<evidence type="ECO:0000259" key="3">
    <source>
        <dbReference type="PROSITE" id="PS50948"/>
    </source>
</evidence>
<dbReference type="InterPro" id="IPR000177">
    <property type="entry name" value="Apple"/>
</dbReference>
<name>A0AAD5LAR6_PYTIN</name>
<dbReference type="Gene3D" id="3.50.4.10">
    <property type="entry name" value="Hepatocyte Growth Factor"/>
    <property type="match status" value="2"/>
</dbReference>
<keyword evidence="1" id="KW-0677">Repeat</keyword>
<dbReference type="Pfam" id="PF14295">
    <property type="entry name" value="PAN_4"/>
    <property type="match status" value="2"/>
</dbReference>
<evidence type="ECO:0000256" key="2">
    <source>
        <dbReference type="ARBA" id="ARBA00023157"/>
    </source>
</evidence>
<dbReference type="SMART" id="SM00223">
    <property type="entry name" value="APPLE"/>
    <property type="match status" value="1"/>
</dbReference>
<dbReference type="Proteomes" id="UP001209570">
    <property type="component" value="Unassembled WGS sequence"/>
</dbReference>
<reference evidence="4" key="1">
    <citation type="submission" date="2021-12" db="EMBL/GenBank/DDBJ databases">
        <title>Prjna785345.</title>
        <authorList>
            <person name="Rujirawat T."/>
            <person name="Krajaejun T."/>
        </authorList>
    </citation>
    <scope>NUCLEOTIDE SEQUENCE</scope>
    <source>
        <strain evidence="4">Pi057C3</strain>
    </source>
</reference>
<evidence type="ECO:0000313" key="4">
    <source>
        <dbReference type="EMBL" id="KAJ0392528.1"/>
    </source>
</evidence>
<keyword evidence="5" id="KW-1185">Reference proteome</keyword>
<dbReference type="GO" id="GO:0006508">
    <property type="term" value="P:proteolysis"/>
    <property type="evidence" value="ECO:0007669"/>
    <property type="project" value="InterPro"/>
</dbReference>
<sequence>MALGRVASAANAEACVDICRQRQGCKAFSWNDFNGGTCWLKSGKGASSSRAGTRSSVISFATIDTFQPGVISSERAIEEGVDYHGNDVGSVGAASAELCFDVCRQRAGCKAFSWNDFNGGTCWLKSGKGASSARSGTRSAVVA</sequence>
<dbReference type="PROSITE" id="PS50948">
    <property type="entry name" value="PAN"/>
    <property type="match status" value="1"/>
</dbReference>
<dbReference type="AlphaFoldDB" id="A0AAD5LAR6"/>
<dbReference type="InterPro" id="IPR003609">
    <property type="entry name" value="Pan_app"/>
</dbReference>
<dbReference type="EMBL" id="JAKCXM010000620">
    <property type="protein sequence ID" value="KAJ0392528.1"/>
    <property type="molecule type" value="Genomic_DNA"/>
</dbReference>
<dbReference type="PANTHER" id="PTHR33946:SF4">
    <property type="entry name" value="COAGULATION FACTOR XI"/>
    <property type="match status" value="1"/>
</dbReference>
<dbReference type="CDD" id="cd01100">
    <property type="entry name" value="APPLE_Factor_XI_like"/>
    <property type="match status" value="1"/>
</dbReference>
<organism evidence="4 5">
    <name type="scientific">Pythium insidiosum</name>
    <name type="common">Pythiosis disease agent</name>
    <dbReference type="NCBI Taxonomy" id="114742"/>
    <lineage>
        <taxon>Eukaryota</taxon>
        <taxon>Sar</taxon>
        <taxon>Stramenopiles</taxon>
        <taxon>Oomycota</taxon>
        <taxon>Peronosporomycetes</taxon>
        <taxon>Pythiales</taxon>
        <taxon>Pythiaceae</taxon>
        <taxon>Pythium</taxon>
    </lineage>
</organism>
<dbReference type="SUPFAM" id="SSF57414">
    <property type="entry name" value="Hairpin loop containing domain-like"/>
    <property type="match status" value="1"/>
</dbReference>
<evidence type="ECO:0000256" key="1">
    <source>
        <dbReference type="ARBA" id="ARBA00022737"/>
    </source>
</evidence>
<protein>
    <recommendedName>
        <fullName evidence="3">Apple domain-containing protein</fullName>
    </recommendedName>
</protein>
<proteinExistence type="predicted"/>
<keyword evidence="2" id="KW-1015">Disulfide bond</keyword>